<keyword evidence="3" id="KW-1185">Reference proteome</keyword>
<proteinExistence type="predicted"/>
<dbReference type="InterPro" id="IPR028098">
    <property type="entry name" value="Glyco_trans_4-like_N"/>
</dbReference>
<reference evidence="3" key="1">
    <citation type="journal article" date="2019" name="Int. J. Syst. Evol. Microbiol.">
        <title>The Global Catalogue of Microorganisms (GCM) 10K type strain sequencing project: providing services to taxonomists for standard genome sequencing and annotation.</title>
        <authorList>
            <consortium name="The Broad Institute Genomics Platform"/>
            <consortium name="The Broad Institute Genome Sequencing Center for Infectious Disease"/>
            <person name="Wu L."/>
            <person name="Ma J."/>
        </authorList>
    </citation>
    <scope>NUCLEOTIDE SEQUENCE [LARGE SCALE GENOMIC DNA]</scope>
    <source>
        <strain evidence="3">JCM 17666</strain>
    </source>
</reference>
<dbReference type="PANTHER" id="PTHR12526:SF630">
    <property type="entry name" value="GLYCOSYLTRANSFERASE"/>
    <property type="match status" value="1"/>
</dbReference>
<evidence type="ECO:0000313" key="3">
    <source>
        <dbReference type="Proteomes" id="UP001501671"/>
    </source>
</evidence>
<organism evidence="2 3">
    <name type="scientific">Pigmentiphaga soli</name>
    <dbReference type="NCBI Taxonomy" id="1007095"/>
    <lineage>
        <taxon>Bacteria</taxon>
        <taxon>Pseudomonadati</taxon>
        <taxon>Pseudomonadota</taxon>
        <taxon>Betaproteobacteria</taxon>
        <taxon>Burkholderiales</taxon>
        <taxon>Alcaligenaceae</taxon>
        <taxon>Pigmentiphaga</taxon>
    </lineage>
</organism>
<dbReference type="Gene3D" id="3.40.50.2000">
    <property type="entry name" value="Glycogen Phosphorylase B"/>
    <property type="match status" value="2"/>
</dbReference>
<dbReference type="EMBL" id="BAABFO010000011">
    <property type="protein sequence ID" value="GAA4333642.1"/>
    <property type="molecule type" value="Genomic_DNA"/>
</dbReference>
<accession>A0ABP8H3B4</accession>
<dbReference type="PANTHER" id="PTHR12526">
    <property type="entry name" value="GLYCOSYLTRANSFERASE"/>
    <property type="match status" value="1"/>
</dbReference>
<evidence type="ECO:0000259" key="1">
    <source>
        <dbReference type="Pfam" id="PF13439"/>
    </source>
</evidence>
<dbReference type="Proteomes" id="UP001501671">
    <property type="component" value="Unassembled WGS sequence"/>
</dbReference>
<dbReference type="RefSeq" id="WP_345249901.1">
    <property type="nucleotide sequence ID" value="NZ_BAABFO010000011.1"/>
</dbReference>
<comment type="caution">
    <text evidence="2">The sequence shown here is derived from an EMBL/GenBank/DDBJ whole genome shotgun (WGS) entry which is preliminary data.</text>
</comment>
<name>A0ABP8H3B4_9BURK</name>
<dbReference type="Pfam" id="PF13439">
    <property type="entry name" value="Glyco_transf_4"/>
    <property type="match status" value="1"/>
</dbReference>
<dbReference type="SUPFAM" id="SSF53756">
    <property type="entry name" value="UDP-Glycosyltransferase/glycogen phosphorylase"/>
    <property type="match status" value="1"/>
</dbReference>
<gene>
    <name evidence="2" type="ORF">GCM10023144_25120</name>
</gene>
<dbReference type="CDD" id="cd03801">
    <property type="entry name" value="GT4_PimA-like"/>
    <property type="match status" value="1"/>
</dbReference>
<sequence>MRIDLLMMSRLGFADGGRETWLNTFIGELGRRNRKCEISFFSLRAEKDNVLSDNEDRYPHLLGDRIEIDCPPGRIPIPVKFWFGFVKKFLFRKTKADYLLAVGGLNEAIAVACSRLRLFYNPKRIIWLRTVYSKEKGYRLNSFTRRLVIKLEVFVIRHFFDGVIANGEDTAAFYRAYGIDCTVIHNAVDLERWKQQIPVAPTNNKVRIAFIGRLSQVKGIEAFLKSIDIALSKTQKDQLEFHVVGDGPYRNMVQMAAENGSLYFHGAMPNQSVPEFLKKIDCCVALTYSKDLMGGGGVSNALIEQMASEKIIVAWRNEIFCRVLSDDSCFFIDQDDVEALAETYCQVAIDREGAKVKAQQAKAVSENYSIRTHVDKFFAFLNEIK</sequence>
<evidence type="ECO:0000313" key="2">
    <source>
        <dbReference type="EMBL" id="GAA4333642.1"/>
    </source>
</evidence>
<protein>
    <recommendedName>
        <fullName evidence="1">Glycosyltransferase subfamily 4-like N-terminal domain-containing protein</fullName>
    </recommendedName>
</protein>
<dbReference type="Pfam" id="PF13692">
    <property type="entry name" value="Glyco_trans_1_4"/>
    <property type="match status" value="1"/>
</dbReference>
<feature type="domain" description="Glycosyltransferase subfamily 4-like N-terminal" evidence="1">
    <location>
        <begin position="24"/>
        <end position="192"/>
    </location>
</feature>